<dbReference type="GO" id="GO:0006338">
    <property type="term" value="P:chromatin remodeling"/>
    <property type="evidence" value="ECO:0007669"/>
    <property type="project" value="TreeGrafter"/>
</dbReference>
<protein>
    <submittedName>
        <fullName evidence="1">Uncharacterized protein</fullName>
    </submittedName>
</protein>
<dbReference type="Proteomes" id="UP000005408">
    <property type="component" value="Unassembled WGS sequence"/>
</dbReference>
<sequence>MAGINACGLGAFSEISAFKTGLHRYPGVPSATTKGVPLSLEPPQNTAGKIIETSVYLAFRNAPAHVDQRPGAPAQLAFVRLHCVPILTCTVTVVSLASAHNHRLHHQTHHHL</sequence>
<dbReference type="EnsemblMetazoa" id="G29101.1">
    <property type="protein sequence ID" value="G29101.1:cds"/>
    <property type="gene ID" value="G29101"/>
</dbReference>
<organism evidence="1 2">
    <name type="scientific">Magallana gigas</name>
    <name type="common">Pacific oyster</name>
    <name type="synonym">Crassostrea gigas</name>
    <dbReference type="NCBI Taxonomy" id="29159"/>
    <lineage>
        <taxon>Eukaryota</taxon>
        <taxon>Metazoa</taxon>
        <taxon>Spiralia</taxon>
        <taxon>Lophotrochozoa</taxon>
        <taxon>Mollusca</taxon>
        <taxon>Bivalvia</taxon>
        <taxon>Autobranchia</taxon>
        <taxon>Pteriomorphia</taxon>
        <taxon>Ostreida</taxon>
        <taxon>Ostreoidea</taxon>
        <taxon>Ostreidae</taxon>
        <taxon>Magallana</taxon>
    </lineage>
</organism>
<proteinExistence type="predicted"/>
<dbReference type="GO" id="GO:0035097">
    <property type="term" value="C:histone methyltransferase complex"/>
    <property type="evidence" value="ECO:0007669"/>
    <property type="project" value="TreeGrafter"/>
</dbReference>
<dbReference type="PANTHER" id="PTHR46003:SF1">
    <property type="entry name" value="HOST CELL FACTOR"/>
    <property type="match status" value="1"/>
</dbReference>
<name>A0A8W8LPR4_MAGGI</name>
<dbReference type="GO" id="GO:0003713">
    <property type="term" value="F:transcription coactivator activity"/>
    <property type="evidence" value="ECO:0007669"/>
    <property type="project" value="TreeGrafter"/>
</dbReference>
<evidence type="ECO:0000313" key="1">
    <source>
        <dbReference type="EnsemblMetazoa" id="G29101.1:cds"/>
    </source>
</evidence>
<dbReference type="Gene3D" id="2.60.40.10">
    <property type="entry name" value="Immunoglobulins"/>
    <property type="match status" value="1"/>
</dbReference>
<reference evidence="1" key="1">
    <citation type="submission" date="2022-08" db="UniProtKB">
        <authorList>
            <consortium name="EnsemblMetazoa"/>
        </authorList>
    </citation>
    <scope>IDENTIFICATION</scope>
    <source>
        <strain evidence="1">05x7-T-G4-1.051#20</strain>
    </source>
</reference>
<accession>A0A8W8LPR4</accession>
<evidence type="ECO:0000313" key="2">
    <source>
        <dbReference type="Proteomes" id="UP000005408"/>
    </source>
</evidence>
<dbReference type="OrthoDB" id="10001928at2759"/>
<dbReference type="InterPro" id="IPR043536">
    <property type="entry name" value="HCF1/2"/>
</dbReference>
<dbReference type="PANTHER" id="PTHR46003">
    <property type="entry name" value="HOST CELL FACTOR"/>
    <property type="match status" value="1"/>
</dbReference>
<keyword evidence="2" id="KW-1185">Reference proteome</keyword>
<dbReference type="AlphaFoldDB" id="A0A8W8LPR4"/>
<dbReference type="InterPro" id="IPR013783">
    <property type="entry name" value="Ig-like_fold"/>
</dbReference>